<keyword evidence="2" id="KW-1185">Reference proteome</keyword>
<dbReference type="AlphaFoldDB" id="A0A8X6MH96"/>
<gene>
    <name evidence="1" type="ORF">TNIN_249801</name>
</gene>
<name>A0A8X6MH96_9ARAC</name>
<dbReference type="Proteomes" id="UP000886998">
    <property type="component" value="Unassembled WGS sequence"/>
</dbReference>
<evidence type="ECO:0000313" key="2">
    <source>
        <dbReference type="Proteomes" id="UP000886998"/>
    </source>
</evidence>
<organism evidence="1 2">
    <name type="scientific">Trichonephila inaurata madagascariensis</name>
    <dbReference type="NCBI Taxonomy" id="2747483"/>
    <lineage>
        <taxon>Eukaryota</taxon>
        <taxon>Metazoa</taxon>
        <taxon>Ecdysozoa</taxon>
        <taxon>Arthropoda</taxon>
        <taxon>Chelicerata</taxon>
        <taxon>Arachnida</taxon>
        <taxon>Araneae</taxon>
        <taxon>Araneomorphae</taxon>
        <taxon>Entelegynae</taxon>
        <taxon>Araneoidea</taxon>
        <taxon>Nephilidae</taxon>
        <taxon>Trichonephila</taxon>
        <taxon>Trichonephila inaurata</taxon>
    </lineage>
</organism>
<sequence>MLCSTLKSNMLNFFILRARQRLTKDIKTNRCSQGLVCDNIGGFAFVHGLVIFWSYCESVRVCSLSTPCRVGDVYLFVIPEPDESCGWITASGYTCQVQFVANLNYVTVVISFNLWWAGGN</sequence>
<accession>A0A8X6MH96</accession>
<dbReference type="EMBL" id="BMAV01026758">
    <property type="protein sequence ID" value="GFS53155.1"/>
    <property type="molecule type" value="Genomic_DNA"/>
</dbReference>
<evidence type="ECO:0000313" key="1">
    <source>
        <dbReference type="EMBL" id="GFS53155.1"/>
    </source>
</evidence>
<comment type="caution">
    <text evidence="1">The sequence shown here is derived from an EMBL/GenBank/DDBJ whole genome shotgun (WGS) entry which is preliminary data.</text>
</comment>
<reference evidence="1" key="1">
    <citation type="submission" date="2020-08" db="EMBL/GenBank/DDBJ databases">
        <title>Multicomponent nature underlies the extraordinary mechanical properties of spider dragline silk.</title>
        <authorList>
            <person name="Kono N."/>
            <person name="Nakamura H."/>
            <person name="Mori M."/>
            <person name="Yoshida Y."/>
            <person name="Ohtoshi R."/>
            <person name="Malay A.D."/>
            <person name="Moran D.A.P."/>
            <person name="Tomita M."/>
            <person name="Numata K."/>
            <person name="Arakawa K."/>
        </authorList>
    </citation>
    <scope>NUCLEOTIDE SEQUENCE</scope>
</reference>
<protein>
    <submittedName>
        <fullName evidence="1">Uncharacterized protein</fullName>
    </submittedName>
</protein>
<proteinExistence type="predicted"/>